<dbReference type="Proteomes" id="UP000231019">
    <property type="component" value="Unassembled WGS sequence"/>
</dbReference>
<evidence type="ECO:0000313" key="1">
    <source>
        <dbReference type="EMBL" id="PIW14871.1"/>
    </source>
</evidence>
<sequence>MLAHHKYLILIRHAEAQEDHGDIPDTERTLTARGLKQLNNLSERLPVYWQAQALFASHACRSLDSARRLAPFWNLETDQIQIEALIYEASGAEKLVEFLSGLDDSLDAVALVGHNPLLNGLMEMLTACPSPGFPKGAMAGLLLPLSSWQALEPGLAQLSYFQIATNHQEKLRRVDLERRLIAHLWSFMQPMALPERPDNLRELVFKQAARLARKMDPLLPELPHPPGPPSVLEVQMQALEKPRTRQRAKKTL</sequence>
<accession>A0A2M7FZN8</accession>
<dbReference type="Gene3D" id="3.40.50.1240">
    <property type="entry name" value="Phosphoglycerate mutase-like"/>
    <property type="match status" value="1"/>
</dbReference>
<evidence type="ECO:0008006" key="3">
    <source>
        <dbReference type="Google" id="ProtNLM"/>
    </source>
</evidence>
<dbReference type="InterPro" id="IPR029033">
    <property type="entry name" value="His_PPase_superfam"/>
</dbReference>
<dbReference type="CDD" id="cd07067">
    <property type="entry name" value="HP_PGM_like"/>
    <property type="match status" value="1"/>
</dbReference>
<protein>
    <recommendedName>
        <fullName evidence="3">Phosphohistidine phosphatase SixA</fullName>
    </recommendedName>
</protein>
<organism evidence="1 2">
    <name type="scientific">bacterium (Candidatus Blackallbacteria) CG17_big_fil_post_rev_8_21_14_2_50_48_46</name>
    <dbReference type="NCBI Taxonomy" id="2014261"/>
    <lineage>
        <taxon>Bacteria</taxon>
        <taxon>Candidatus Blackallbacteria</taxon>
    </lineage>
</organism>
<reference evidence="1 2" key="1">
    <citation type="submission" date="2017-09" db="EMBL/GenBank/DDBJ databases">
        <title>Depth-based differentiation of microbial function through sediment-hosted aquifers and enrichment of novel symbionts in the deep terrestrial subsurface.</title>
        <authorList>
            <person name="Probst A.J."/>
            <person name="Ladd B."/>
            <person name="Jarett J.K."/>
            <person name="Geller-Mcgrath D.E."/>
            <person name="Sieber C.M."/>
            <person name="Emerson J.B."/>
            <person name="Anantharaman K."/>
            <person name="Thomas B.C."/>
            <person name="Malmstrom R."/>
            <person name="Stieglmeier M."/>
            <person name="Klingl A."/>
            <person name="Woyke T."/>
            <person name="Ryan C.M."/>
            <person name="Banfield J.F."/>
        </authorList>
    </citation>
    <scope>NUCLEOTIDE SEQUENCE [LARGE SCALE GENOMIC DNA]</scope>
    <source>
        <strain evidence="1">CG17_big_fil_post_rev_8_21_14_2_50_48_46</strain>
    </source>
</reference>
<dbReference type="InterPro" id="IPR013078">
    <property type="entry name" value="His_Pase_superF_clade-1"/>
</dbReference>
<dbReference type="EMBL" id="PFFQ01000055">
    <property type="protein sequence ID" value="PIW14871.1"/>
    <property type="molecule type" value="Genomic_DNA"/>
</dbReference>
<proteinExistence type="predicted"/>
<comment type="caution">
    <text evidence="1">The sequence shown here is derived from an EMBL/GenBank/DDBJ whole genome shotgun (WGS) entry which is preliminary data.</text>
</comment>
<dbReference type="Pfam" id="PF00300">
    <property type="entry name" value="His_Phos_1"/>
    <property type="match status" value="1"/>
</dbReference>
<dbReference type="SUPFAM" id="SSF53254">
    <property type="entry name" value="Phosphoglycerate mutase-like"/>
    <property type="match status" value="1"/>
</dbReference>
<name>A0A2M7FZN8_9BACT</name>
<gene>
    <name evidence="1" type="ORF">COW36_19665</name>
</gene>
<evidence type="ECO:0000313" key="2">
    <source>
        <dbReference type="Proteomes" id="UP000231019"/>
    </source>
</evidence>
<dbReference type="AlphaFoldDB" id="A0A2M7FZN8"/>